<dbReference type="SUPFAM" id="SSF51395">
    <property type="entry name" value="FMN-linked oxidoreductases"/>
    <property type="match status" value="1"/>
</dbReference>
<evidence type="ECO:0000256" key="5">
    <source>
        <dbReference type="ARBA" id="ARBA00024042"/>
    </source>
</evidence>
<evidence type="ECO:0000256" key="6">
    <source>
        <dbReference type="SAM" id="MobiDB-lite"/>
    </source>
</evidence>
<dbReference type="InterPro" id="IPR015421">
    <property type="entry name" value="PyrdxlP-dep_Trfase_major"/>
</dbReference>
<dbReference type="Gene3D" id="3.40.640.10">
    <property type="entry name" value="Type I PLP-dependent aspartate aminotransferase-like (Major domain)"/>
    <property type="match status" value="1"/>
</dbReference>
<dbReference type="CDD" id="cd02809">
    <property type="entry name" value="alpha_hydroxyacid_oxid_FMN"/>
    <property type="match status" value="1"/>
</dbReference>
<evidence type="ECO:0000259" key="7">
    <source>
        <dbReference type="PROSITE" id="PS51349"/>
    </source>
</evidence>
<dbReference type="RefSeq" id="WP_099198719.1">
    <property type="nucleotide sequence ID" value="NZ_JBIRXA010000008.1"/>
</dbReference>
<dbReference type="Pfam" id="PF00155">
    <property type="entry name" value="Aminotran_1_2"/>
    <property type="match status" value="1"/>
</dbReference>
<dbReference type="InterPro" id="IPR008259">
    <property type="entry name" value="FMN_hydac_DH_AS"/>
</dbReference>
<dbReference type="SUPFAM" id="SSF53383">
    <property type="entry name" value="PLP-dependent transferases"/>
    <property type="match status" value="1"/>
</dbReference>
<comment type="cofactor">
    <cofactor evidence="1">
        <name>FMN</name>
        <dbReference type="ChEBI" id="CHEBI:58210"/>
    </cofactor>
</comment>
<proteinExistence type="inferred from homology"/>
<evidence type="ECO:0000256" key="2">
    <source>
        <dbReference type="ARBA" id="ARBA00022630"/>
    </source>
</evidence>
<feature type="region of interest" description="Disordered" evidence="6">
    <location>
        <begin position="358"/>
        <end position="395"/>
    </location>
</feature>
<dbReference type="InterPro" id="IPR004839">
    <property type="entry name" value="Aminotransferase_I/II_large"/>
</dbReference>
<keyword evidence="4" id="KW-0560">Oxidoreductase</keyword>
<dbReference type="OrthoDB" id="199743at2"/>
<evidence type="ECO:0000313" key="9">
    <source>
        <dbReference type="Proteomes" id="UP000222531"/>
    </source>
</evidence>
<keyword evidence="3" id="KW-0288">FMN</keyword>
<keyword evidence="9" id="KW-1185">Reference proteome</keyword>
<dbReference type="InterPro" id="IPR000262">
    <property type="entry name" value="FMN-dep_DH"/>
</dbReference>
<dbReference type="GO" id="GO:0010181">
    <property type="term" value="F:FMN binding"/>
    <property type="evidence" value="ECO:0007669"/>
    <property type="project" value="InterPro"/>
</dbReference>
<protein>
    <submittedName>
        <fullName evidence="8">Aminotransferase</fullName>
    </submittedName>
</protein>
<dbReference type="FunFam" id="3.20.20.70:FF:000029">
    <property type="entry name" value="L-lactate dehydrogenase"/>
    <property type="match status" value="1"/>
</dbReference>
<dbReference type="InterPro" id="IPR013785">
    <property type="entry name" value="Aldolase_TIM"/>
</dbReference>
<dbReference type="GO" id="GO:0030170">
    <property type="term" value="F:pyridoxal phosphate binding"/>
    <property type="evidence" value="ECO:0007669"/>
    <property type="project" value="InterPro"/>
</dbReference>
<accession>A0A2G1XLV8</accession>
<feature type="compositionally biased region" description="Basic and acidic residues" evidence="6">
    <location>
        <begin position="374"/>
        <end position="395"/>
    </location>
</feature>
<dbReference type="GO" id="GO:0016614">
    <property type="term" value="F:oxidoreductase activity, acting on CH-OH group of donors"/>
    <property type="evidence" value="ECO:0007669"/>
    <property type="project" value="UniProtKB-ARBA"/>
</dbReference>
<feature type="domain" description="FMN hydroxy acid dehydrogenase" evidence="7">
    <location>
        <begin position="6"/>
        <end position="360"/>
    </location>
</feature>
<gene>
    <name evidence="8" type="ORF">BLA24_09600</name>
</gene>
<dbReference type="InterPro" id="IPR037396">
    <property type="entry name" value="FMN_HAD"/>
</dbReference>
<dbReference type="PANTHER" id="PTHR10578:SF107">
    <property type="entry name" value="2-HYDROXYACID OXIDASE 1"/>
    <property type="match status" value="1"/>
</dbReference>
<sequence length="825" mass="87020">MKGHAVAAPAALTLADYADLARRGMDAAVWDFLAGGAGEERTLAANLAAFGRVRLLPRVLTGAGRPVTMTRILGRDWAAPVGIAPLAYHTMADPEGETATARAAGRAGLPLIVSTFAGRTLEDVAAAAAGAPLWLQVYCFRDRDVTRRLVERAERAGFEALVLTADAPHLGRRLRDLRNGFRLPAGIGPANLEGAGFASPRDHSLMEFDPGLDWSAVAWLRSVSSLPVLVKGVLTAADACRAVEAGAAGVVVSNHGGRQLDGAVATLDALPEITAALAGACPVLLDGGVRRGVDVLAALALGADAVLLGRPVLDGLAVDGASGVARVLDILVGELTDAMSLSGLGSVADATPGLVRLATGTAAPEPPPPAPARSADDPEAPRTGDLRGEDLHGSLRDPVLDTMNFLNEITHRYPEAVSFAPGRPYDRFFDVEQVFTSLRRYCDHLAEQGQTPEQIRDALFQYGPTSGRIRGLIADWLRADEGIDVPAESIVVTVGCQEAMVLALRALVQGPRDALLVASPCYVGITGAARLLDIDPTPVAEREDGFHPADLEAVVRAERARGRRPRAFYVVPDHANPSGNTMSLEARHELLELAGRLDLLVLEDSPYRLVSPGIQLPTLKSLDRDRRVVHLGSFSKTLFPGARVGFAVADQTVTDRAGATRLLADELSKLKSMVTVNTSPLSQAAVAGMLLAAGGRASQLNAGTAAHYGEAMRATLRRLDACFAEPRRAGLKVRWNKPDGGFFLVVKVPFVADNAALARSAQDFGVIWTPMAYFYPQGGGEHEIRLSVSYLSLAEIDEGVGRLAAFIEHESETASGASADAVEEG</sequence>
<dbReference type="Gene3D" id="3.90.1150.10">
    <property type="entry name" value="Aspartate Aminotransferase, domain 1"/>
    <property type="match status" value="1"/>
</dbReference>
<keyword evidence="8" id="KW-0808">Transferase</keyword>
<dbReference type="Proteomes" id="UP000222531">
    <property type="component" value="Unassembled WGS sequence"/>
</dbReference>
<evidence type="ECO:0000256" key="1">
    <source>
        <dbReference type="ARBA" id="ARBA00001917"/>
    </source>
</evidence>
<dbReference type="Pfam" id="PF01070">
    <property type="entry name" value="FMN_dh"/>
    <property type="match status" value="1"/>
</dbReference>
<dbReference type="GO" id="GO:0008483">
    <property type="term" value="F:transaminase activity"/>
    <property type="evidence" value="ECO:0007669"/>
    <property type="project" value="UniProtKB-KW"/>
</dbReference>
<dbReference type="PANTHER" id="PTHR10578">
    <property type="entry name" value="S -2-HYDROXY-ACID OXIDASE-RELATED"/>
    <property type="match status" value="1"/>
</dbReference>
<dbReference type="InterPro" id="IPR015424">
    <property type="entry name" value="PyrdxlP-dep_Trfase"/>
</dbReference>
<reference evidence="8 9" key="1">
    <citation type="journal article" date="2017" name="Biochemistry">
        <title>Identification of the Biosynthetic Pathway for the Antibiotic Bicyclomycin.</title>
        <authorList>
            <person name="Patteson J."/>
            <person name="Cai W."/>
            <person name="Johnson R.A."/>
            <person name="Santa Maria K."/>
            <person name="Li B."/>
        </authorList>
    </citation>
    <scope>NUCLEOTIDE SEQUENCE [LARGE SCALE GENOMIC DNA]</scope>
    <source>
        <strain evidence="8 9">ATCC 21532</strain>
    </source>
</reference>
<evidence type="ECO:0000256" key="4">
    <source>
        <dbReference type="ARBA" id="ARBA00023002"/>
    </source>
</evidence>
<organism evidence="8 9">
    <name type="scientific">Streptomyces cinnamoneus</name>
    <name type="common">Streptoverticillium cinnamoneum</name>
    <dbReference type="NCBI Taxonomy" id="53446"/>
    <lineage>
        <taxon>Bacteria</taxon>
        <taxon>Bacillati</taxon>
        <taxon>Actinomycetota</taxon>
        <taxon>Actinomycetes</taxon>
        <taxon>Kitasatosporales</taxon>
        <taxon>Streptomycetaceae</taxon>
        <taxon>Streptomyces</taxon>
        <taxon>Streptomyces cinnamoneus group</taxon>
    </lineage>
</organism>
<keyword evidence="2" id="KW-0285">Flavoprotein</keyword>
<comment type="caution">
    <text evidence="8">The sequence shown here is derived from an EMBL/GenBank/DDBJ whole genome shotgun (WGS) entry which is preliminary data.</text>
</comment>
<name>A0A2G1XLV8_STRCJ</name>
<evidence type="ECO:0000313" key="8">
    <source>
        <dbReference type="EMBL" id="PHQ52161.1"/>
    </source>
</evidence>
<dbReference type="EMBL" id="NHZO01000097">
    <property type="protein sequence ID" value="PHQ52161.1"/>
    <property type="molecule type" value="Genomic_DNA"/>
</dbReference>
<dbReference type="CDD" id="cd00609">
    <property type="entry name" value="AAT_like"/>
    <property type="match status" value="1"/>
</dbReference>
<dbReference type="AlphaFoldDB" id="A0A2G1XLV8"/>
<evidence type="ECO:0000256" key="3">
    <source>
        <dbReference type="ARBA" id="ARBA00022643"/>
    </source>
</evidence>
<dbReference type="PROSITE" id="PS00557">
    <property type="entry name" value="FMN_HYDROXY_ACID_DH_1"/>
    <property type="match status" value="1"/>
</dbReference>
<dbReference type="InterPro" id="IPR015422">
    <property type="entry name" value="PyrdxlP-dep_Trfase_small"/>
</dbReference>
<keyword evidence="8" id="KW-0032">Aminotransferase</keyword>
<dbReference type="Gene3D" id="3.20.20.70">
    <property type="entry name" value="Aldolase class I"/>
    <property type="match status" value="1"/>
</dbReference>
<dbReference type="InterPro" id="IPR012133">
    <property type="entry name" value="Alpha-hydoxy_acid_DH_FMN"/>
</dbReference>
<comment type="similarity">
    <text evidence="5">Belongs to the FMN-dependent alpha-hydroxy acid dehydrogenase family.</text>
</comment>
<dbReference type="PROSITE" id="PS51349">
    <property type="entry name" value="FMN_HYDROXY_ACID_DH_2"/>
    <property type="match status" value="1"/>
</dbReference>